<dbReference type="Gene3D" id="2.60.40.2030">
    <property type="match status" value="2"/>
</dbReference>
<dbReference type="GO" id="GO:0042383">
    <property type="term" value="C:sarcolemma"/>
    <property type="evidence" value="ECO:0007669"/>
    <property type="project" value="TreeGrafter"/>
</dbReference>
<dbReference type="GO" id="GO:0098794">
    <property type="term" value="C:postsynapse"/>
    <property type="evidence" value="ECO:0007669"/>
    <property type="project" value="TreeGrafter"/>
</dbReference>
<dbReference type="SMART" id="SM00237">
    <property type="entry name" value="Calx_beta"/>
    <property type="match status" value="2"/>
</dbReference>
<reference evidence="6" key="1">
    <citation type="submission" date="2023-01" db="EMBL/GenBank/DDBJ databases">
        <title>Genome assembly of the deep-sea coral Lophelia pertusa.</title>
        <authorList>
            <person name="Herrera S."/>
            <person name="Cordes E."/>
        </authorList>
    </citation>
    <scope>NUCLEOTIDE SEQUENCE</scope>
    <source>
        <strain evidence="6">USNM1676648</strain>
        <tissue evidence="6">Polyp</tissue>
    </source>
</reference>
<dbReference type="OrthoDB" id="418484at2759"/>
<evidence type="ECO:0000313" key="7">
    <source>
        <dbReference type="Proteomes" id="UP001163046"/>
    </source>
</evidence>
<dbReference type="SUPFAM" id="SSF141072">
    <property type="entry name" value="CalX-like"/>
    <property type="match status" value="2"/>
</dbReference>
<accession>A0A9W9YK11</accession>
<dbReference type="InterPro" id="IPR003644">
    <property type="entry name" value="Calx_beta"/>
</dbReference>
<protein>
    <recommendedName>
        <fullName evidence="5">Calx-beta domain-containing protein</fullName>
    </recommendedName>
</protein>
<dbReference type="GO" id="GO:0098703">
    <property type="term" value="P:calcium ion import across plasma membrane"/>
    <property type="evidence" value="ECO:0007669"/>
    <property type="project" value="TreeGrafter"/>
</dbReference>
<evidence type="ECO:0000256" key="1">
    <source>
        <dbReference type="ARBA" id="ARBA00022729"/>
    </source>
</evidence>
<keyword evidence="2" id="KW-0677">Repeat</keyword>
<dbReference type="GO" id="GO:0007154">
    <property type="term" value="P:cell communication"/>
    <property type="evidence" value="ECO:0007669"/>
    <property type="project" value="InterPro"/>
</dbReference>
<keyword evidence="4" id="KW-0406">Ion transport</keyword>
<evidence type="ECO:0000256" key="3">
    <source>
        <dbReference type="ARBA" id="ARBA00022837"/>
    </source>
</evidence>
<evidence type="ECO:0000256" key="2">
    <source>
        <dbReference type="ARBA" id="ARBA00022737"/>
    </source>
</evidence>
<dbReference type="PANTHER" id="PTHR11878:SF76">
    <property type="entry name" value="CALX-BETA DOMAIN-CONTAINING PROTEIN"/>
    <property type="match status" value="1"/>
</dbReference>
<dbReference type="Proteomes" id="UP001163046">
    <property type="component" value="Unassembled WGS sequence"/>
</dbReference>
<dbReference type="GO" id="GO:0030424">
    <property type="term" value="C:axon"/>
    <property type="evidence" value="ECO:0007669"/>
    <property type="project" value="TreeGrafter"/>
</dbReference>
<dbReference type="PANTHER" id="PTHR11878">
    <property type="entry name" value="SODIUM/CALCIUM EXCHANGER"/>
    <property type="match status" value="1"/>
</dbReference>
<dbReference type="GO" id="GO:0005432">
    <property type="term" value="F:calcium:sodium antiporter activity"/>
    <property type="evidence" value="ECO:0007669"/>
    <property type="project" value="TreeGrafter"/>
</dbReference>
<keyword evidence="1" id="KW-0732">Signal</keyword>
<comment type="caution">
    <text evidence="6">The sequence shown here is derived from an EMBL/GenBank/DDBJ whole genome shotgun (WGS) entry which is preliminary data.</text>
</comment>
<dbReference type="Pfam" id="PF03160">
    <property type="entry name" value="Calx-beta"/>
    <property type="match status" value="1"/>
</dbReference>
<organism evidence="6 7">
    <name type="scientific">Desmophyllum pertusum</name>
    <dbReference type="NCBI Taxonomy" id="174260"/>
    <lineage>
        <taxon>Eukaryota</taxon>
        <taxon>Metazoa</taxon>
        <taxon>Cnidaria</taxon>
        <taxon>Anthozoa</taxon>
        <taxon>Hexacorallia</taxon>
        <taxon>Scleractinia</taxon>
        <taxon>Caryophylliina</taxon>
        <taxon>Caryophylliidae</taxon>
        <taxon>Desmophyllum</taxon>
    </lineage>
</organism>
<name>A0A9W9YK11_9CNID</name>
<dbReference type="AlphaFoldDB" id="A0A9W9YK11"/>
<evidence type="ECO:0000313" key="6">
    <source>
        <dbReference type="EMBL" id="KAJ7340413.1"/>
    </source>
</evidence>
<keyword evidence="7" id="KW-1185">Reference proteome</keyword>
<dbReference type="InterPro" id="IPR051171">
    <property type="entry name" value="CaCA"/>
</dbReference>
<evidence type="ECO:0000256" key="4">
    <source>
        <dbReference type="ARBA" id="ARBA00023065"/>
    </source>
</evidence>
<keyword evidence="4" id="KW-0813">Transport</keyword>
<feature type="domain" description="Calx-beta" evidence="5">
    <location>
        <begin position="202"/>
        <end position="301"/>
    </location>
</feature>
<gene>
    <name evidence="6" type="ORF">OS493_003159</name>
</gene>
<keyword evidence="3" id="KW-0106">Calcium</keyword>
<evidence type="ECO:0000259" key="5">
    <source>
        <dbReference type="SMART" id="SM00237"/>
    </source>
</evidence>
<proteinExistence type="predicted"/>
<sequence>MSCHVHEDRSVEVSRNPDLSENDAAMLAAAHIKSKQPKNYGYYRVGAIRDLGGSHKLTPKMDPKLRVIYEELSEVGFSSSGASAIMSHALSGRVQPARVEFAAPKCAVLESDKLVRIGIKRSGNTKITASINYETINGTAMAGSDYEAKKDVLVFKPGETLKHIDITIIDDNEWEENEVFFLKLARYDYKDDTVDIGEQCITEVTIINDDEPGTFSLENPSYVIKESIGKAFIKVERTQGTDGKVEVTWKTLDQTAVNGKDYHGGTGTLVFEHGEQVKHIEIDIIDDKDFEKDETFLVELMETTEEQILEVFEVRRSRLSMMMSIAVFLTELYR</sequence>
<dbReference type="InterPro" id="IPR038081">
    <property type="entry name" value="CalX-like_sf"/>
</dbReference>
<dbReference type="EMBL" id="MU827778">
    <property type="protein sequence ID" value="KAJ7340413.1"/>
    <property type="molecule type" value="Genomic_DNA"/>
</dbReference>
<feature type="domain" description="Calx-beta" evidence="5">
    <location>
        <begin position="82"/>
        <end position="185"/>
    </location>
</feature>